<dbReference type="RefSeq" id="WP_344708327.1">
    <property type="nucleotide sequence ID" value="NZ_BAAAZD010000001.1"/>
</dbReference>
<feature type="transmembrane region" description="Helical" evidence="1">
    <location>
        <begin position="87"/>
        <end position="105"/>
    </location>
</feature>
<evidence type="ECO:0000313" key="3">
    <source>
        <dbReference type="Proteomes" id="UP001501310"/>
    </source>
</evidence>
<accession>A0ABP7RFI1</accession>
<comment type="caution">
    <text evidence="2">The sequence shown here is derived from an EMBL/GenBank/DDBJ whole genome shotgun (WGS) entry which is preliminary data.</text>
</comment>
<reference evidence="3" key="1">
    <citation type="journal article" date="2019" name="Int. J. Syst. Evol. Microbiol.">
        <title>The Global Catalogue of Microorganisms (GCM) 10K type strain sequencing project: providing services to taxonomists for standard genome sequencing and annotation.</title>
        <authorList>
            <consortium name="The Broad Institute Genomics Platform"/>
            <consortium name="The Broad Institute Genome Sequencing Center for Infectious Disease"/>
            <person name="Wu L."/>
            <person name="Ma J."/>
        </authorList>
    </citation>
    <scope>NUCLEOTIDE SEQUENCE [LARGE SCALE GENOMIC DNA]</scope>
    <source>
        <strain evidence="3">JCM 16603</strain>
    </source>
</reference>
<proteinExistence type="predicted"/>
<keyword evidence="1" id="KW-0472">Membrane</keyword>
<protein>
    <submittedName>
        <fullName evidence="2">Uncharacterized protein</fullName>
    </submittedName>
</protein>
<evidence type="ECO:0000313" key="2">
    <source>
        <dbReference type="EMBL" id="GAA3996735.1"/>
    </source>
</evidence>
<sequence length="109" mass="11354">MANAGINAALIAVASQQQHDSDDLTKQLRAKGATSVRTAASIDLSASGAAATLRSLVKQGYVRDAGGGPYWLDEEHVVRAQAAVGRFFLILLAFLISLGASLWAINVSS</sequence>
<gene>
    <name evidence="2" type="ORF">GCM10022211_02330</name>
</gene>
<keyword evidence="1" id="KW-1133">Transmembrane helix</keyword>
<evidence type="ECO:0000256" key="1">
    <source>
        <dbReference type="SAM" id="Phobius"/>
    </source>
</evidence>
<name>A0ABP7RFI1_9SPHN</name>
<keyword evidence="3" id="KW-1185">Reference proteome</keyword>
<dbReference type="Proteomes" id="UP001501310">
    <property type="component" value="Unassembled WGS sequence"/>
</dbReference>
<keyword evidence="1" id="KW-0812">Transmembrane</keyword>
<dbReference type="EMBL" id="BAAAZD010000001">
    <property type="protein sequence ID" value="GAA3996735.1"/>
    <property type="molecule type" value="Genomic_DNA"/>
</dbReference>
<organism evidence="2 3">
    <name type="scientific">Sphingomonas humi</name>
    <dbReference type="NCBI Taxonomy" id="335630"/>
    <lineage>
        <taxon>Bacteria</taxon>
        <taxon>Pseudomonadati</taxon>
        <taxon>Pseudomonadota</taxon>
        <taxon>Alphaproteobacteria</taxon>
        <taxon>Sphingomonadales</taxon>
        <taxon>Sphingomonadaceae</taxon>
        <taxon>Sphingomonas</taxon>
    </lineage>
</organism>